<proteinExistence type="predicted"/>
<evidence type="ECO:0000256" key="1">
    <source>
        <dbReference type="ARBA" id="ARBA00004417"/>
    </source>
</evidence>
<dbReference type="PROSITE" id="PS00211">
    <property type="entry name" value="ABC_TRANSPORTER_1"/>
    <property type="match status" value="1"/>
</dbReference>
<dbReference type="GO" id="GO:0005886">
    <property type="term" value="C:plasma membrane"/>
    <property type="evidence" value="ECO:0007669"/>
    <property type="project" value="UniProtKB-SubCell"/>
</dbReference>
<evidence type="ECO:0000256" key="4">
    <source>
        <dbReference type="ARBA" id="ARBA00022519"/>
    </source>
</evidence>
<evidence type="ECO:0000256" key="6">
    <source>
        <dbReference type="ARBA" id="ARBA00022741"/>
    </source>
</evidence>
<dbReference type="FunFam" id="3.40.50.300:FF:000132">
    <property type="entry name" value="Phosphate import ATP-binding protein PstB"/>
    <property type="match status" value="1"/>
</dbReference>
<dbReference type="AlphaFoldDB" id="W0DK43"/>
<keyword evidence="7 12" id="KW-0067">ATP-binding</keyword>
<dbReference type="InterPro" id="IPR027417">
    <property type="entry name" value="P-loop_NTPase"/>
</dbReference>
<dbReference type="GO" id="GO:0035435">
    <property type="term" value="P:phosphate ion transmembrane transport"/>
    <property type="evidence" value="ECO:0007669"/>
    <property type="project" value="InterPro"/>
</dbReference>
<dbReference type="PANTHER" id="PTHR43423">
    <property type="entry name" value="ABC TRANSPORTER I FAMILY MEMBER 17"/>
    <property type="match status" value="1"/>
</dbReference>
<dbReference type="GO" id="GO:0016887">
    <property type="term" value="F:ATP hydrolysis activity"/>
    <property type="evidence" value="ECO:0007669"/>
    <property type="project" value="InterPro"/>
</dbReference>
<dbReference type="NCBIfam" id="TIGR00972">
    <property type="entry name" value="3a0107s01c2"/>
    <property type="match status" value="1"/>
</dbReference>
<evidence type="ECO:0000256" key="5">
    <source>
        <dbReference type="ARBA" id="ARBA00022592"/>
    </source>
</evidence>
<dbReference type="SUPFAM" id="SSF52540">
    <property type="entry name" value="P-loop containing nucleoside triphosphate hydrolases"/>
    <property type="match status" value="1"/>
</dbReference>
<dbReference type="PROSITE" id="PS50893">
    <property type="entry name" value="ABC_TRANSPORTER_2"/>
    <property type="match status" value="1"/>
</dbReference>
<keyword evidence="13" id="KW-1185">Reference proteome</keyword>
<keyword evidence="5" id="KW-0592">Phosphate transport</keyword>
<organism evidence="12 13">
    <name type="scientific">Thioalkalivibrio paradoxus ARh 1</name>
    <dbReference type="NCBI Taxonomy" id="713585"/>
    <lineage>
        <taxon>Bacteria</taxon>
        <taxon>Pseudomonadati</taxon>
        <taxon>Pseudomonadota</taxon>
        <taxon>Gammaproteobacteria</taxon>
        <taxon>Chromatiales</taxon>
        <taxon>Ectothiorhodospiraceae</taxon>
        <taxon>Thioalkalivibrio</taxon>
    </lineage>
</organism>
<keyword evidence="2" id="KW-0813">Transport</keyword>
<evidence type="ECO:0000256" key="2">
    <source>
        <dbReference type="ARBA" id="ARBA00022448"/>
    </source>
</evidence>
<evidence type="ECO:0000256" key="8">
    <source>
        <dbReference type="ARBA" id="ARBA00022967"/>
    </source>
</evidence>
<dbReference type="CDD" id="cd03260">
    <property type="entry name" value="ABC_PstB_phosphate_transporter"/>
    <property type="match status" value="1"/>
</dbReference>
<keyword evidence="9" id="KW-0472">Membrane</keyword>
<feature type="domain" description="ABC transporter" evidence="11">
    <location>
        <begin position="33"/>
        <end position="274"/>
    </location>
</feature>
<evidence type="ECO:0000256" key="10">
    <source>
        <dbReference type="ARBA" id="ARBA00054713"/>
    </source>
</evidence>
<comment type="subcellular location">
    <subcellularLocation>
        <location evidence="1">Cell inner membrane</location>
        <topology evidence="1">Peripheral membrane protein</topology>
    </subcellularLocation>
</comment>
<protein>
    <submittedName>
        <fullName evidence="12">Phosphate ABC transporter ATP-binding protein</fullName>
    </submittedName>
</protein>
<keyword evidence="3" id="KW-1003">Cell membrane</keyword>
<dbReference type="PANTHER" id="PTHR43423:SF12">
    <property type="entry name" value="IRON EXPORT ATP-BINDING PROTEIN FETA-RELATED"/>
    <property type="match status" value="1"/>
</dbReference>
<accession>W0DK43</accession>
<comment type="function">
    <text evidence="10">Part of the ABC transporter complex PstSACB involved in phosphate import. Responsible for energy coupling to the transport system.</text>
</comment>
<dbReference type="Proteomes" id="UP000005289">
    <property type="component" value="Chromosome"/>
</dbReference>
<evidence type="ECO:0000313" key="13">
    <source>
        <dbReference type="Proteomes" id="UP000005289"/>
    </source>
</evidence>
<dbReference type="InterPro" id="IPR017871">
    <property type="entry name" value="ABC_transporter-like_CS"/>
</dbReference>
<keyword evidence="4" id="KW-0997">Cell inner membrane</keyword>
<dbReference type="InterPro" id="IPR003439">
    <property type="entry name" value="ABC_transporter-like_ATP-bd"/>
</dbReference>
<gene>
    <name evidence="12" type="primary">pstB</name>
    <name evidence="12" type="ORF">THITH_11795</name>
</gene>
<dbReference type="GO" id="GO:0005524">
    <property type="term" value="F:ATP binding"/>
    <property type="evidence" value="ECO:0007669"/>
    <property type="project" value="UniProtKB-KW"/>
</dbReference>
<evidence type="ECO:0000256" key="3">
    <source>
        <dbReference type="ARBA" id="ARBA00022475"/>
    </source>
</evidence>
<reference evidence="12 13" key="1">
    <citation type="submission" date="2013-12" db="EMBL/GenBank/DDBJ databases">
        <authorList>
            <consortium name="DOE Joint Genome Institute"/>
            <person name="Muyzer G."/>
            <person name="Huntemann M."/>
            <person name="Han J."/>
            <person name="Chen A."/>
            <person name="Kyrpides N."/>
            <person name="Mavromatis K."/>
            <person name="Markowitz V."/>
            <person name="Palaniappan K."/>
            <person name="Ivanova N."/>
            <person name="Schaumberg A."/>
            <person name="Pati A."/>
            <person name="Liolios K."/>
            <person name="Nordberg H.P."/>
            <person name="Cantor M.N."/>
            <person name="Hua S.X."/>
            <person name="Woyke T."/>
        </authorList>
    </citation>
    <scope>NUCLEOTIDE SEQUENCE [LARGE SCALE GENOMIC DNA]</scope>
    <source>
        <strain evidence="12 13">ARh 1</strain>
    </source>
</reference>
<dbReference type="RefSeq" id="WP_006747951.1">
    <property type="nucleotide sequence ID" value="NZ_CP007029.1"/>
</dbReference>
<evidence type="ECO:0000256" key="7">
    <source>
        <dbReference type="ARBA" id="ARBA00022840"/>
    </source>
</evidence>
<sequence>MSQRSPAATSMASGLFEGTTRTVRSLADEDIAVTVENLDLYYGDSQALKQITMQIPAKRVTAFIGPSGCGKSTLLRCFNRMNDLVDGCRIEGAINLHGENIYRRGTDVAELRRRVGMVFQKPNPFPKTIYENVAYGLRLQGVKNKRVLDEVVERSIKAVGLWDEVKDRLQGNAFGLSGGQQQRLVIARAIAIEPEVILLDEPTSALDPISTAKIEELVEELKQQYTIMIVTHNMQQAARVSDYTAYMYLGELVEYADTMHLFTNPSQKATEDYITGRYG</sequence>
<dbReference type="GO" id="GO:0005315">
    <property type="term" value="F:phosphate transmembrane transporter activity"/>
    <property type="evidence" value="ECO:0007669"/>
    <property type="project" value="InterPro"/>
</dbReference>
<dbReference type="KEGG" id="tti:THITH_11795"/>
<evidence type="ECO:0000256" key="9">
    <source>
        <dbReference type="ARBA" id="ARBA00023136"/>
    </source>
</evidence>
<keyword evidence="8" id="KW-1278">Translocase</keyword>
<dbReference type="Pfam" id="PF00005">
    <property type="entry name" value="ABC_tran"/>
    <property type="match status" value="1"/>
</dbReference>
<dbReference type="SMART" id="SM00382">
    <property type="entry name" value="AAA"/>
    <property type="match status" value="1"/>
</dbReference>
<dbReference type="InterPro" id="IPR003593">
    <property type="entry name" value="AAA+_ATPase"/>
</dbReference>
<evidence type="ECO:0000259" key="11">
    <source>
        <dbReference type="PROSITE" id="PS50893"/>
    </source>
</evidence>
<dbReference type="STRING" id="713585.THITH_11795"/>
<evidence type="ECO:0000313" key="12">
    <source>
        <dbReference type="EMBL" id="AHE98816.1"/>
    </source>
</evidence>
<dbReference type="Gene3D" id="3.40.50.300">
    <property type="entry name" value="P-loop containing nucleotide triphosphate hydrolases"/>
    <property type="match status" value="1"/>
</dbReference>
<name>W0DK43_9GAMM</name>
<dbReference type="EMBL" id="CP007029">
    <property type="protein sequence ID" value="AHE98816.1"/>
    <property type="molecule type" value="Genomic_DNA"/>
</dbReference>
<dbReference type="HOGENOM" id="CLU_000604_1_22_6"/>
<keyword evidence="6" id="KW-0547">Nucleotide-binding</keyword>
<dbReference type="InterPro" id="IPR005670">
    <property type="entry name" value="PstB-like"/>
</dbReference>